<dbReference type="PANTHER" id="PTHR44809:SF1">
    <property type="entry name" value="PROTEIN O-MANNOSYL-TRANSFERASE TMTC1"/>
    <property type="match status" value="1"/>
</dbReference>
<dbReference type="Gene3D" id="3.40.50.2000">
    <property type="entry name" value="Glycogen Phosphorylase B"/>
    <property type="match status" value="1"/>
</dbReference>
<dbReference type="Gene3D" id="1.25.40.10">
    <property type="entry name" value="Tetratricopeptide repeat domain"/>
    <property type="match status" value="2"/>
</dbReference>
<dbReference type="InterPro" id="IPR019734">
    <property type="entry name" value="TPR_rpt"/>
</dbReference>
<comment type="caution">
    <text evidence="2">The sequence shown here is derived from an EMBL/GenBank/DDBJ whole genome shotgun (WGS) entry which is preliminary data.</text>
</comment>
<sequence length="641" mass="68472">MPQDKRHQGDDLVALGLARLEAGDRDGALEHFRDVLTRTPGDPDALHGMACAARAAGRPDLAIGLAGKAIAALPAAHFHITLGRALHEQGHLEEARAALSVATLREPRDPRAHAALAGVLEAQGARAEAEVSLRRAVALRPRDPAPMLELAQLRTRGGDRPGGIALTRQAVALAPDRVESLDALAALLAGAGQAEEAEPVYRDILRLRPADPAAWANHGAALFGLNRHDAARAALEHAARLAPEVAETQNNLGLVLMALGHLPEAHAALAAARALRPEDSRIAVNAATVLADLSRTGEAEDLCRAVLARADAGADLDAARARFNLGTLLLARGAGAEGWRCLEARSRLIPITDDRGGNIPDWDGSAIESGAVLLRAEQGLGDTIQFLRYLPQAARRARLVLDIPESLHRLVRTMPDPDGTLWPRCRLLAPGAPPPPDIVARCGLISLPDRLGMPDVPAFSPYLLPTMARARQAAGVVRVGLCWAGNPSYRFDRRRSVSPAMLAPLGEVAGVSFVSLQHDDSGEGGAAGLPFALERPAQGDLLATARTIAGLDLVITVDTATAHLAGAMGRPVWLLNRFGGDWRWSAYFDLSTPSPWGNRGSRWYPSLHQFRQMRPDPPAHAWDEPVARMRDALARWRDGLR</sequence>
<evidence type="ECO:0000313" key="3">
    <source>
        <dbReference type="Proteomes" id="UP000555756"/>
    </source>
</evidence>
<dbReference type="Proteomes" id="UP000555756">
    <property type="component" value="Unassembled WGS sequence"/>
</dbReference>
<dbReference type="SUPFAM" id="SSF48452">
    <property type="entry name" value="TPR-like"/>
    <property type="match status" value="2"/>
</dbReference>
<name>A0A7W4JRV6_9PROT</name>
<evidence type="ECO:0000256" key="1">
    <source>
        <dbReference type="PROSITE-ProRule" id="PRU00339"/>
    </source>
</evidence>
<dbReference type="EMBL" id="JABEQF010000004">
    <property type="protein sequence ID" value="MBB2189754.1"/>
    <property type="molecule type" value="Genomic_DNA"/>
</dbReference>
<accession>A0A7W4JRV6</accession>
<dbReference type="AlphaFoldDB" id="A0A7W4JRV6"/>
<feature type="repeat" description="TPR" evidence="1">
    <location>
        <begin position="9"/>
        <end position="42"/>
    </location>
</feature>
<proteinExistence type="predicted"/>
<dbReference type="Pfam" id="PF14559">
    <property type="entry name" value="TPR_19"/>
    <property type="match status" value="1"/>
</dbReference>
<keyword evidence="1" id="KW-0802">TPR repeat</keyword>
<protein>
    <submittedName>
        <fullName evidence="2">Tetratricopeptide repeat protein</fullName>
    </submittedName>
</protein>
<dbReference type="InterPro" id="IPR011990">
    <property type="entry name" value="TPR-like_helical_dom_sf"/>
</dbReference>
<keyword evidence="3" id="KW-1185">Reference proteome</keyword>
<reference evidence="2 3" key="1">
    <citation type="submission" date="2020-04" db="EMBL/GenBank/DDBJ databases">
        <title>Description of novel Gluconacetobacter.</title>
        <authorList>
            <person name="Sombolestani A."/>
        </authorList>
    </citation>
    <scope>NUCLEOTIDE SEQUENCE [LARGE SCALE GENOMIC DNA]</scope>
    <source>
        <strain evidence="2 3">LMG 21311</strain>
    </source>
</reference>
<evidence type="ECO:0000313" key="2">
    <source>
        <dbReference type="EMBL" id="MBB2189754.1"/>
    </source>
</evidence>
<dbReference type="SUPFAM" id="SSF53756">
    <property type="entry name" value="UDP-Glycosyltransferase/glycogen phosphorylase"/>
    <property type="match status" value="1"/>
</dbReference>
<organism evidence="2 3">
    <name type="scientific">Gluconacetobacter azotocaptans</name>
    <dbReference type="NCBI Taxonomy" id="142834"/>
    <lineage>
        <taxon>Bacteria</taxon>
        <taxon>Pseudomonadati</taxon>
        <taxon>Pseudomonadota</taxon>
        <taxon>Alphaproteobacteria</taxon>
        <taxon>Acetobacterales</taxon>
        <taxon>Acetobacteraceae</taxon>
        <taxon>Gluconacetobacter</taxon>
    </lineage>
</organism>
<dbReference type="PROSITE" id="PS50005">
    <property type="entry name" value="TPR"/>
    <property type="match status" value="1"/>
</dbReference>
<dbReference type="InterPro" id="IPR052943">
    <property type="entry name" value="TMTC_O-mannosyl-trnsfr"/>
</dbReference>
<gene>
    <name evidence="2" type="ORF">HLH34_07220</name>
</gene>
<dbReference type="PANTHER" id="PTHR44809">
    <property type="match status" value="1"/>
</dbReference>
<dbReference type="Pfam" id="PF13432">
    <property type="entry name" value="TPR_16"/>
    <property type="match status" value="2"/>
</dbReference>
<dbReference type="SMART" id="SM00028">
    <property type="entry name" value="TPR"/>
    <property type="match status" value="6"/>
</dbReference>